<name>A0ABP5FWH9_9MICO</name>
<keyword evidence="4" id="KW-1185">Reference proteome</keyword>
<keyword evidence="3" id="KW-0808">Transferase</keyword>
<dbReference type="CDD" id="cd00610">
    <property type="entry name" value="OAT_like"/>
    <property type="match status" value="1"/>
</dbReference>
<reference evidence="4" key="1">
    <citation type="journal article" date="2019" name="Int. J. Syst. Evol. Microbiol.">
        <title>The Global Catalogue of Microorganisms (GCM) 10K type strain sequencing project: providing services to taxonomists for standard genome sequencing and annotation.</title>
        <authorList>
            <consortium name="The Broad Institute Genomics Platform"/>
            <consortium name="The Broad Institute Genome Sequencing Center for Infectious Disease"/>
            <person name="Wu L."/>
            <person name="Ma J."/>
        </authorList>
    </citation>
    <scope>NUCLEOTIDE SEQUENCE [LARGE SCALE GENOMIC DNA]</scope>
    <source>
        <strain evidence="4">JCM 15672</strain>
    </source>
</reference>
<evidence type="ECO:0000313" key="4">
    <source>
        <dbReference type="Proteomes" id="UP001501196"/>
    </source>
</evidence>
<evidence type="ECO:0000256" key="2">
    <source>
        <dbReference type="ARBA" id="ARBA00022898"/>
    </source>
</evidence>
<dbReference type="Proteomes" id="UP001501196">
    <property type="component" value="Unassembled WGS sequence"/>
</dbReference>
<dbReference type="EMBL" id="BAAAPW010000002">
    <property type="protein sequence ID" value="GAA2035512.1"/>
    <property type="molecule type" value="Genomic_DNA"/>
</dbReference>
<protein>
    <submittedName>
        <fullName evidence="3">Aminotransferase</fullName>
    </submittedName>
</protein>
<dbReference type="SUPFAM" id="SSF56112">
    <property type="entry name" value="Protein kinase-like (PK-like)"/>
    <property type="match status" value="1"/>
</dbReference>
<dbReference type="Gene3D" id="3.40.640.10">
    <property type="entry name" value="Type I PLP-dependent aspartate aminotransferase-like (Major domain)"/>
    <property type="match status" value="1"/>
</dbReference>
<keyword evidence="2" id="KW-0663">Pyridoxal phosphate</keyword>
<evidence type="ECO:0000256" key="1">
    <source>
        <dbReference type="ARBA" id="ARBA00008954"/>
    </source>
</evidence>
<dbReference type="PANTHER" id="PTHR45688:SF13">
    <property type="entry name" value="ALANINE--GLYOXYLATE AMINOTRANSFERASE 2-LIKE"/>
    <property type="match status" value="1"/>
</dbReference>
<dbReference type="Gene3D" id="3.90.1150.10">
    <property type="entry name" value="Aspartate Aminotransferase, domain 1"/>
    <property type="match status" value="1"/>
</dbReference>
<dbReference type="Pfam" id="PF00202">
    <property type="entry name" value="Aminotran_3"/>
    <property type="match status" value="1"/>
</dbReference>
<dbReference type="InterPro" id="IPR011009">
    <property type="entry name" value="Kinase-like_dom_sf"/>
</dbReference>
<dbReference type="PANTHER" id="PTHR45688">
    <property type="match status" value="1"/>
</dbReference>
<gene>
    <name evidence="3" type="ORF">GCM10009819_19980</name>
</gene>
<proteinExistence type="inferred from homology"/>
<dbReference type="InterPro" id="IPR005814">
    <property type="entry name" value="Aminotrans_3"/>
</dbReference>
<dbReference type="SUPFAM" id="SSF53383">
    <property type="entry name" value="PLP-dependent transferases"/>
    <property type="match status" value="1"/>
</dbReference>
<dbReference type="InterPro" id="IPR015421">
    <property type="entry name" value="PyrdxlP-dep_Trfase_major"/>
</dbReference>
<keyword evidence="3" id="KW-0032">Aminotransferase</keyword>
<dbReference type="GO" id="GO:0008483">
    <property type="term" value="F:transaminase activity"/>
    <property type="evidence" value="ECO:0007669"/>
    <property type="project" value="UniProtKB-KW"/>
</dbReference>
<organism evidence="3 4">
    <name type="scientific">Agromyces tropicus</name>
    <dbReference type="NCBI Taxonomy" id="555371"/>
    <lineage>
        <taxon>Bacteria</taxon>
        <taxon>Bacillati</taxon>
        <taxon>Actinomycetota</taxon>
        <taxon>Actinomycetes</taxon>
        <taxon>Micrococcales</taxon>
        <taxon>Microbacteriaceae</taxon>
        <taxon>Agromyces</taxon>
    </lineage>
</organism>
<dbReference type="InterPro" id="IPR015424">
    <property type="entry name" value="PyrdxlP-dep_Trfase"/>
</dbReference>
<accession>A0ABP5FWH9</accession>
<dbReference type="Gene3D" id="3.90.1200.10">
    <property type="match status" value="1"/>
</dbReference>
<dbReference type="RefSeq" id="WP_344372624.1">
    <property type="nucleotide sequence ID" value="NZ_BAAAPW010000002.1"/>
</dbReference>
<comment type="caution">
    <text evidence="3">The sequence shown here is derived from an EMBL/GenBank/DDBJ whole genome shotgun (WGS) entry which is preliminary data.</text>
</comment>
<evidence type="ECO:0000313" key="3">
    <source>
        <dbReference type="EMBL" id="GAA2035512.1"/>
    </source>
</evidence>
<dbReference type="InterPro" id="IPR015422">
    <property type="entry name" value="PyrdxlP-dep_Trfase_small"/>
</dbReference>
<comment type="similarity">
    <text evidence="1">Belongs to the class-III pyridoxal-phosphate-dependent aminotransferase family.</text>
</comment>
<sequence>MGQRASVSGFDFFTAGELPAPALPADEVVRLVREHWGIDVDLEPLGSQQDQNFLARTPDGDPVGVVKITNPAFTADEVDAQDHAASLIAAAWPDLRIATTGRGADGTPRAVVAATGEGPLMLRLLEFLPGGTLHGPGHLSPAVVARMGDLAGRASVALADLDHVGLDRVLQWDLRHAHRVVDLLAPFHPDATKRALVEDAAARAWADLDAIADELPQQAVHLDLTDDNVVCRVDRGIRTPDGMIDFGDVTRTWAVAELAITISSVLHHAGADPVSVLPAVRAFHALRPLSTAEIRALWPLVVLRGAVLVVSGEHQVQIDGGANDYAASGVEREWRIFEQATSVPTAVMTAVLAEALGVAPAEVGAGAPHATTTRLAAEPAIGPDRAVRLDVSITSDAVDAGAWLDPDLEERLAAAALDGGAAVAWLERATPRLTASRPLAAEPAATVPTGIDAWFATTTHLSADGDARLVVEGADGVTILDGTVPARTRARIRLEAGDGPHVPHLVRPGFATGWLALTEDPARALGLTGDDADTADRTTAERDAADLVARRDRTYAEVQEHYYEAPPRIERGWREHLVGTDGRVYLDMVNNVTPLGHGHPGLAAAVAQQLRTLNTNSRFNYGAVVEFAERLAGVAPDPLDTVFLVNSGSEATDLAIRVALAATGRRDVVSVLEAYHGWTYASDAVSTSTADNPNALASRPDWVHPVDAPNPFRGRHRGADAARYAPEAAERIRELAASGRPPAAFIAETFYGNAGGIPLPDDYLAEVYAAVREAGGLAIADEVQAGYGRLGNWFWGFEQQGVVPDVIAVAKAAGNGYPLGAVITTREIAARFRTQGYFFSSTGGSPASSVAGLTVLDAFRDEGLQRNAAETGAHLKGRLEALAERHPLIGAVHGLGLYLGVEFVRDRATLEPATEETAAICDRLLELGVIMQPTGDHQNVLKVKPPLVVARESADFFVAMLDRVLSEGW</sequence>